<evidence type="ECO:0000256" key="14">
    <source>
        <dbReference type="SAM" id="Phobius"/>
    </source>
</evidence>
<name>A0A1I2FTM8_9BACL</name>
<keyword evidence="5" id="KW-0597">Phosphoprotein</keyword>
<evidence type="ECO:0000313" key="17">
    <source>
        <dbReference type="EMBL" id="SFF08675.1"/>
    </source>
</evidence>
<dbReference type="Proteomes" id="UP000198855">
    <property type="component" value="Unassembled WGS sequence"/>
</dbReference>
<comment type="subcellular location">
    <subcellularLocation>
        <location evidence="2">Cell membrane</location>
        <topology evidence="2">Multi-pass membrane protein</topology>
    </subcellularLocation>
</comment>
<feature type="transmembrane region" description="Helical" evidence="14">
    <location>
        <begin position="168"/>
        <end position="188"/>
    </location>
</feature>
<dbReference type="Gene3D" id="3.30.565.10">
    <property type="entry name" value="Histidine kinase-like ATPase, C-terminal domain"/>
    <property type="match status" value="1"/>
</dbReference>
<dbReference type="InterPro" id="IPR005467">
    <property type="entry name" value="His_kinase_dom"/>
</dbReference>
<dbReference type="InterPro" id="IPR003661">
    <property type="entry name" value="HisK_dim/P_dom"/>
</dbReference>
<keyword evidence="13 14" id="KW-0472">Membrane</keyword>
<dbReference type="RefSeq" id="WP_091189158.1">
    <property type="nucleotide sequence ID" value="NZ_FOMT01000005.1"/>
</dbReference>
<evidence type="ECO:0000256" key="8">
    <source>
        <dbReference type="ARBA" id="ARBA00022741"/>
    </source>
</evidence>
<organism evidence="17 18">
    <name type="scientific">Paenibacillus catalpae</name>
    <dbReference type="NCBI Taxonomy" id="1045775"/>
    <lineage>
        <taxon>Bacteria</taxon>
        <taxon>Bacillati</taxon>
        <taxon>Bacillota</taxon>
        <taxon>Bacilli</taxon>
        <taxon>Bacillales</taxon>
        <taxon>Paenibacillaceae</taxon>
        <taxon>Paenibacillus</taxon>
    </lineage>
</organism>
<evidence type="ECO:0000256" key="12">
    <source>
        <dbReference type="ARBA" id="ARBA00023012"/>
    </source>
</evidence>
<keyword evidence="12" id="KW-0902">Two-component regulatory system</keyword>
<dbReference type="Gene3D" id="6.10.340.10">
    <property type="match status" value="1"/>
</dbReference>
<proteinExistence type="predicted"/>
<gene>
    <name evidence="17" type="ORF">SAMN05216378_5041</name>
</gene>
<dbReference type="PANTHER" id="PTHR45528">
    <property type="entry name" value="SENSOR HISTIDINE KINASE CPXA"/>
    <property type="match status" value="1"/>
</dbReference>
<evidence type="ECO:0000256" key="1">
    <source>
        <dbReference type="ARBA" id="ARBA00000085"/>
    </source>
</evidence>
<dbReference type="CDD" id="cd00082">
    <property type="entry name" value="HisKA"/>
    <property type="match status" value="1"/>
</dbReference>
<evidence type="ECO:0000256" key="4">
    <source>
        <dbReference type="ARBA" id="ARBA00022475"/>
    </source>
</evidence>
<sequence length="490" mass="55602">MRISIKLKFSIFLVFLLLLTVFILSLLVLEGIKKNQRTELEQFFSQQAATANIYLIQTLMGESHKVPQTYLASKGRDFARQLELITGQSVVLYDREGTVLNPNPAFAASDGIQQTLDLALHNKTAYLIENDSLYYFSPLRIGNGQVGVIQFYYSLVDNLAFYNQIKQLFIYIGAGVFFISFILAYFYFNSFARVIIKLNGTVDQIRAGNLAPGVLKRKDEIGKLSEGIRMMSQQIMKTMLDKDEEREKLALAVRKLSQLDQQQKQFIGNVTHEFKTPLTSIKSNIDLLDMYPDDEKLLDTAKINILGDTQRLYEMVEKVLQLSALEKYEFEFHKEKLDVRQEMLKVLDRLKGKMDKFGITVETSLDEAYVDADKEHLSIVLVNLLDNAIKYNKTRGHIFVKTSLSDEHVIIEIADTGIGIPNEVAHRIFEPFYTVDRNRSREIGGTGLGLSLAKKYTESQGGSIVLVNTDSQGTLFRIVFPAYGTSISET</sequence>
<dbReference type="FunFam" id="3.30.565.10:FF:000006">
    <property type="entry name" value="Sensor histidine kinase WalK"/>
    <property type="match status" value="1"/>
</dbReference>
<accession>A0A1I2FTM8</accession>
<evidence type="ECO:0000256" key="2">
    <source>
        <dbReference type="ARBA" id="ARBA00004651"/>
    </source>
</evidence>
<dbReference type="InterPro" id="IPR003660">
    <property type="entry name" value="HAMP_dom"/>
</dbReference>
<feature type="domain" description="Histidine kinase" evidence="15">
    <location>
        <begin position="269"/>
        <end position="484"/>
    </location>
</feature>
<dbReference type="Gene3D" id="1.10.287.130">
    <property type="match status" value="1"/>
</dbReference>
<dbReference type="Pfam" id="PF02518">
    <property type="entry name" value="HATPase_c"/>
    <property type="match status" value="1"/>
</dbReference>
<evidence type="ECO:0000256" key="11">
    <source>
        <dbReference type="ARBA" id="ARBA00022989"/>
    </source>
</evidence>
<dbReference type="GO" id="GO:0005524">
    <property type="term" value="F:ATP binding"/>
    <property type="evidence" value="ECO:0007669"/>
    <property type="project" value="UniProtKB-KW"/>
</dbReference>
<evidence type="ECO:0000256" key="13">
    <source>
        <dbReference type="ARBA" id="ARBA00023136"/>
    </source>
</evidence>
<dbReference type="InterPro" id="IPR003594">
    <property type="entry name" value="HATPase_dom"/>
</dbReference>
<keyword evidence="6" id="KW-0808">Transferase</keyword>
<dbReference type="AlphaFoldDB" id="A0A1I2FTM8"/>
<dbReference type="OrthoDB" id="9786919at2"/>
<evidence type="ECO:0000256" key="3">
    <source>
        <dbReference type="ARBA" id="ARBA00012438"/>
    </source>
</evidence>
<dbReference type="SUPFAM" id="SSF55874">
    <property type="entry name" value="ATPase domain of HSP90 chaperone/DNA topoisomerase II/histidine kinase"/>
    <property type="match status" value="1"/>
</dbReference>
<dbReference type="InterPro" id="IPR004358">
    <property type="entry name" value="Sig_transdc_His_kin-like_C"/>
</dbReference>
<dbReference type="SMART" id="SM00387">
    <property type="entry name" value="HATPase_c"/>
    <property type="match status" value="1"/>
</dbReference>
<dbReference type="STRING" id="1045775.SAMN05216378_5041"/>
<keyword evidence="7 14" id="KW-0812">Transmembrane</keyword>
<evidence type="ECO:0000256" key="5">
    <source>
        <dbReference type="ARBA" id="ARBA00022553"/>
    </source>
</evidence>
<keyword evidence="8" id="KW-0547">Nucleotide-binding</keyword>
<dbReference type="PROSITE" id="PS50109">
    <property type="entry name" value="HIS_KIN"/>
    <property type="match status" value="1"/>
</dbReference>
<dbReference type="InterPro" id="IPR036097">
    <property type="entry name" value="HisK_dim/P_sf"/>
</dbReference>
<dbReference type="PANTHER" id="PTHR45528:SF1">
    <property type="entry name" value="SENSOR HISTIDINE KINASE CPXA"/>
    <property type="match status" value="1"/>
</dbReference>
<keyword evidence="4" id="KW-1003">Cell membrane</keyword>
<evidence type="ECO:0000256" key="6">
    <source>
        <dbReference type="ARBA" id="ARBA00022679"/>
    </source>
</evidence>
<evidence type="ECO:0000256" key="9">
    <source>
        <dbReference type="ARBA" id="ARBA00022777"/>
    </source>
</evidence>
<keyword evidence="9 17" id="KW-0418">Kinase</keyword>
<feature type="domain" description="HAMP" evidence="16">
    <location>
        <begin position="189"/>
        <end position="240"/>
    </location>
</feature>
<keyword evidence="10" id="KW-0067">ATP-binding</keyword>
<evidence type="ECO:0000256" key="10">
    <source>
        <dbReference type="ARBA" id="ARBA00022840"/>
    </source>
</evidence>
<dbReference type="EC" id="2.7.13.3" evidence="3"/>
<dbReference type="PRINTS" id="PR00344">
    <property type="entry name" value="BCTRLSENSOR"/>
</dbReference>
<keyword evidence="11 14" id="KW-1133">Transmembrane helix</keyword>
<dbReference type="CDD" id="cd06225">
    <property type="entry name" value="HAMP"/>
    <property type="match status" value="1"/>
</dbReference>
<comment type="catalytic activity">
    <reaction evidence="1">
        <text>ATP + protein L-histidine = ADP + protein N-phospho-L-histidine.</text>
        <dbReference type="EC" id="2.7.13.3"/>
    </reaction>
</comment>
<dbReference type="SUPFAM" id="SSF47384">
    <property type="entry name" value="Homodimeric domain of signal transducing histidine kinase"/>
    <property type="match status" value="1"/>
</dbReference>
<evidence type="ECO:0000256" key="7">
    <source>
        <dbReference type="ARBA" id="ARBA00022692"/>
    </source>
</evidence>
<dbReference type="EMBL" id="FOMT01000005">
    <property type="protein sequence ID" value="SFF08675.1"/>
    <property type="molecule type" value="Genomic_DNA"/>
</dbReference>
<dbReference type="SMART" id="SM00388">
    <property type="entry name" value="HisKA"/>
    <property type="match status" value="1"/>
</dbReference>
<dbReference type="GO" id="GO:0000155">
    <property type="term" value="F:phosphorelay sensor kinase activity"/>
    <property type="evidence" value="ECO:0007669"/>
    <property type="project" value="InterPro"/>
</dbReference>
<dbReference type="Pfam" id="PF00512">
    <property type="entry name" value="HisKA"/>
    <property type="match status" value="1"/>
</dbReference>
<dbReference type="CDD" id="cd00075">
    <property type="entry name" value="HATPase"/>
    <property type="match status" value="1"/>
</dbReference>
<dbReference type="GO" id="GO:0005886">
    <property type="term" value="C:plasma membrane"/>
    <property type="evidence" value="ECO:0007669"/>
    <property type="project" value="UniProtKB-SubCell"/>
</dbReference>
<reference evidence="18" key="1">
    <citation type="submission" date="2016-10" db="EMBL/GenBank/DDBJ databases">
        <authorList>
            <person name="Varghese N."/>
            <person name="Submissions S."/>
        </authorList>
    </citation>
    <scope>NUCLEOTIDE SEQUENCE [LARGE SCALE GENOMIC DNA]</scope>
    <source>
        <strain evidence="18">CGMCC 1.10784</strain>
    </source>
</reference>
<dbReference type="PROSITE" id="PS50885">
    <property type="entry name" value="HAMP"/>
    <property type="match status" value="1"/>
</dbReference>
<dbReference type="InterPro" id="IPR050398">
    <property type="entry name" value="HssS/ArlS-like"/>
</dbReference>
<dbReference type="InterPro" id="IPR036890">
    <property type="entry name" value="HATPase_C_sf"/>
</dbReference>
<evidence type="ECO:0000313" key="18">
    <source>
        <dbReference type="Proteomes" id="UP000198855"/>
    </source>
</evidence>
<evidence type="ECO:0000259" key="16">
    <source>
        <dbReference type="PROSITE" id="PS50885"/>
    </source>
</evidence>
<protein>
    <recommendedName>
        <fullName evidence="3">histidine kinase</fullName>
        <ecNumber evidence="3">2.7.13.3</ecNumber>
    </recommendedName>
</protein>
<keyword evidence="18" id="KW-1185">Reference proteome</keyword>
<evidence type="ECO:0000259" key="15">
    <source>
        <dbReference type="PROSITE" id="PS50109"/>
    </source>
</evidence>